<sequence length="55" mass="6116">MKWNDMRGATLGGTICSIWVSFSLDGILQTVLVAALGTLISFITSRLLDKWCKRK</sequence>
<gene>
    <name evidence="2" type="ORF">DFQ12_4012</name>
</gene>
<dbReference type="Proteomes" id="UP000286246">
    <property type="component" value="Unassembled WGS sequence"/>
</dbReference>
<evidence type="ECO:0000313" key="3">
    <source>
        <dbReference type="Proteomes" id="UP000286246"/>
    </source>
</evidence>
<dbReference type="AlphaFoldDB" id="A0A420AQY0"/>
<evidence type="ECO:0000313" key="2">
    <source>
        <dbReference type="EMBL" id="RKE46856.1"/>
    </source>
</evidence>
<evidence type="ECO:0000256" key="1">
    <source>
        <dbReference type="SAM" id="Phobius"/>
    </source>
</evidence>
<accession>A0A420AQY0</accession>
<reference evidence="2 3" key="1">
    <citation type="submission" date="2018-09" db="EMBL/GenBank/DDBJ databases">
        <title>Genomic Encyclopedia of Type Strains, Phase III (KMG-III): the genomes of soil and plant-associated and newly described type strains.</title>
        <authorList>
            <person name="Whitman W."/>
        </authorList>
    </citation>
    <scope>NUCLEOTIDE SEQUENCE [LARGE SCALE GENOMIC DNA]</scope>
    <source>
        <strain evidence="2 3">CECT 7938</strain>
    </source>
</reference>
<keyword evidence="3" id="KW-1185">Reference proteome</keyword>
<name>A0A420AQY0_SPHD1</name>
<feature type="transmembrane region" description="Helical" evidence="1">
    <location>
        <begin position="27"/>
        <end position="48"/>
    </location>
</feature>
<keyword evidence="1" id="KW-0812">Transmembrane</keyword>
<keyword evidence="1" id="KW-0472">Membrane</keyword>
<proteinExistence type="predicted"/>
<comment type="caution">
    <text evidence="2">The sequence shown here is derived from an EMBL/GenBank/DDBJ whole genome shotgun (WGS) entry which is preliminary data.</text>
</comment>
<organism evidence="2 3">
    <name type="scientific">Sphingobacterium detergens</name>
    <dbReference type="NCBI Taxonomy" id="1145106"/>
    <lineage>
        <taxon>Bacteria</taxon>
        <taxon>Pseudomonadati</taxon>
        <taxon>Bacteroidota</taxon>
        <taxon>Sphingobacteriia</taxon>
        <taxon>Sphingobacteriales</taxon>
        <taxon>Sphingobacteriaceae</taxon>
        <taxon>Sphingobacterium</taxon>
    </lineage>
</organism>
<protein>
    <submittedName>
        <fullName evidence="2">Uncharacterized protein</fullName>
    </submittedName>
</protein>
<dbReference type="EMBL" id="RAPY01000004">
    <property type="protein sequence ID" value="RKE46856.1"/>
    <property type="molecule type" value="Genomic_DNA"/>
</dbReference>
<keyword evidence="1" id="KW-1133">Transmembrane helix</keyword>